<evidence type="ECO:0000313" key="2">
    <source>
        <dbReference type="EMBL" id="KAJ7097303.1"/>
    </source>
</evidence>
<protein>
    <submittedName>
        <fullName evidence="2">Uncharacterized protein</fullName>
    </submittedName>
</protein>
<dbReference type="AlphaFoldDB" id="A0AAD6UFQ8"/>
<evidence type="ECO:0000256" key="1">
    <source>
        <dbReference type="SAM" id="MobiDB-lite"/>
    </source>
</evidence>
<dbReference type="EMBL" id="JARJCN010000010">
    <property type="protein sequence ID" value="KAJ7097303.1"/>
    <property type="molecule type" value="Genomic_DNA"/>
</dbReference>
<feature type="region of interest" description="Disordered" evidence="1">
    <location>
        <begin position="1"/>
        <end position="67"/>
    </location>
</feature>
<sequence length="227" mass="25069">MPAIRTARRDRTRDPPLGLGIPSRPYLSQERGPRPTRRSAAATLRGSSAPSADRREQRGTAVRYRTGRAQQQAGVLERVHQIVRALINLCGNANARVSGLAPMMARAVDGLIETLTKVHAFLQAQAPHGLFARILRCFEMQEQLNQCADVLQQALDVFGLRPTLDSRPVPRPSSRRASLVPHILVPDRVLSARGCSTLRLLREYGTLVTLASSYNVPGRRKSFIRPA</sequence>
<gene>
    <name evidence="2" type="ORF">B0H15DRAFT_961674</name>
</gene>
<comment type="caution">
    <text evidence="2">The sequence shown here is derived from an EMBL/GenBank/DDBJ whole genome shotgun (WGS) entry which is preliminary data.</text>
</comment>
<dbReference type="CDD" id="cd21037">
    <property type="entry name" value="MLKL_NTD"/>
    <property type="match status" value="1"/>
</dbReference>
<name>A0AAD6UFQ8_9AGAR</name>
<evidence type="ECO:0000313" key="3">
    <source>
        <dbReference type="Proteomes" id="UP001222325"/>
    </source>
</evidence>
<proteinExistence type="predicted"/>
<dbReference type="Proteomes" id="UP001222325">
    <property type="component" value="Unassembled WGS sequence"/>
</dbReference>
<accession>A0AAD6UFQ8</accession>
<organism evidence="2 3">
    <name type="scientific">Mycena belliarum</name>
    <dbReference type="NCBI Taxonomy" id="1033014"/>
    <lineage>
        <taxon>Eukaryota</taxon>
        <taxon>Fungi</taxon>
        <taxon>Dikarya</taxon>
        <taxon>Basidiomycota</taxon>
        <taxon>Agaricomycotina</taxon>
        <taxon>Agaricomycetes</taxon>
        <taxon>Agaricomycetidae</taxon>
        <taxon>Agaricales</taxon>
        <taxon>Marasmiineae</taxon>
        <taxon>Mycenaceae</taxon>
        <taxon>Mycena</taxon>
    </lineage>
</organism>
<dbReference type="InterPro" id="IPR059179">
    <property type="entry name" value="MLKL-like_MCAfunc"/>
</dbReference>
<reference evidence="2" key="1">
    <citation type="submission" date="2023-03" db="EMBL/GenBank/DDBJ databases">
        <title>Massive genome expansion in bonnet fungi (Mycena s.s.) driven by repeated elements and novel gene families across ecological guilds.</title>
        <authorList>
            <consortium name="Lawrence Berkeley National Laboratory"/>
            <person name="Harder C.B."/>
            <person name="Miyauchi S."/>
            <person name="Viragh M."/>
            <person name="Kuo A."/>
            <person name="Thoen E."/>
            <person name="Andreopoulos B."/>
            <person name="Lu D."/>
            <person name="Skrede I."/>
            <person name="Drula E."/>
            <person name="Henrissat B."/>
            <person name="Morin E."/>
            <person name="Kohler A."/>
            <person name="Barry K."/>
            <person name="LaButti K."/>
            <person name="Morin E."/>
            <person name="Salamov A."/>
            <person name="Lipzen A."/>
            <person name="Mereny Z."/>
            <person name="Hegedus B."/>
            <person name="Baldrian P."/>
            <person name="Stursova M."/>
            <person name="Weitz H."/>
            <person name="Taylor A."/>
            <person name="Grigoriev I.V."/>
            <person name="Nagy L.G."/>
            <person name="Martin F."/>
            <person name="Kauserud H."/>
        </authorList>
    </citation>
    <scope>NUCLEOTIDE SEQUENCE</scope>
    <source>
        <strain evidence="2">CBHHK173m</strain>
    </source>
</reference>
<keyword evidence="3" id="KW-1185">Reference proteome</keyword>